<dbReference type="Proteomes" id="UP000006403">
    <property type="component" value="Unassembled WGS sequence"/>
</dbReference>
<comment type="caution">
    <text evidence="1">The sequence shown here is derived from an EMBL/GenBank/DDBJ whole genome shotgun (WGS) entry which is preliminary data.</text>
</comment>
<accession>J6Z365</accession>
<organism evidence="1 2">
    <name type="scientific">Enterococcus faecium 505</name>
    <dbReference type="NCBI Taxonomy" id="1134806"/>
    <lineage>
        <taxon>Bacteria</taxon>
        <taxon>Bacillati</taxon>
        <taxon>Bacillota</taxon>
        <taxon>Bacilli</taxon>
        <taxon>Lactobacillales</taxon>
        <taxon>Enterococcaceae</taxon>
        <taxon>Enterococcus</taxon>
    </lineage>
</organism>
<dbReference type="EMBL" id="AMBL01000004">
    <property type="protein sequence ID" value="EJY47919.1"/>
    <property type="molecule type" value="Genomic_DNA"/>
</dbReference>
<proteinExistence type="predicted"/>
<dbReference type="HOGENOM" id="CLU_3209183_0_0_9"/>
<evidence type="ECO:0000313" key="2">
    <source>
        <dbReference type="Proteomes" id="UP000006403"/>
    </source>
</evidence>
<sequence>MKRYFLFDSSYYLMQNSFFTTSGKRCSKPVYRYEVKFMQKCGKPF</sequence>
<feature type="non-terminal residue" evidence="1">
    <location>
        <position position="45"/>
    </location>
</feature>
<gene>
    <name evidence="1" type="ORF">HMPREF1348_00225</name>
</gene>
<name>J6Z365_ENTFC</name>
<dbReference type="AlphaFoldDB" id="J6Z365"/>
<protein>
    <submittedName>
        <fullName evidence="1">Uncharacterized protein</fullName>
    </submittedName>
</protein>
<reference evidence="1 2" key="1">
    <citation type="submission" date="2012-04" db="EMBL/GenBank/DDBJ databases">
        <authorList>
            <person name="Weinstock G."/>
            <person name="Sodergren E."/>
            <person name="Lobos E.A."/>
            <person name="Fulton L."/>
            <person name="Fulton R."/>
            <person name="Courtney L."/>
            <person name="Fronick C."/>
            <person name="O'Laughlin M."/>
            <person name="Godfrey J."/>
            <person name="Wilson R.M."/>
            <person name="Miner T."/>
            <person name="Farmer C."/>
            <person name="Delehaunty K."/>
            <person name="Cordes M."/>
            <person name="Minx P."/>
            <person name="Tomlinson C."/>
            <person name="Chen J."/>
            <person name="Wollam A."/>
            <person name="Pepin K.H."/>
            <person name="Bhonagiri V."/>
            <person name="Zhang X."/>
            <person name="Suruliraj S."/>
            <person name="Warren W."/>
            <person name="Mitreva M."/>
            <person name="Mardis E.R."/>
            <person name="Wilson R.K."/>
        </authorList>
    </citation>
    <scope>NUCLEOTIDE SEQUENCE [LARGE SCALE GENOMIC DNA]</scope>
    <source>
        <strain evidence="1 2">505</strain>
    </source>
</reference>
<evidence type="ECO:0000313" key="1">
    <source>
        <dbReference type="EMBL" id="EJY47919.1"/>
    </source>
</evidence>